<dbReference type="PROSITE" id="PS51257">
    <property type="entry name" value="PROKAR_LIPOPROTEIN"/>
    <property type="match status" value="1"/>
</dbReference>
<protein>
    <submittedName>
        <fullName evidence="4">G_PROTEIN_RECEP_F1_2 domain-containing protein</fullName>
    </submittedName>
</protein>
<evidence type="ECO:0000313" key="3">
    <source>
        <dbReference type="Proteomes" id="UP000271098"/>
    </source>
</evidence>
<sequence>MSTDFSRFIKTCISSVATIIPTYGFIIVGCLLALINLPVFGIVIWHRTLRINYIILSLIFLHNGLTGFTSVIYGVKAWTYDPALDDRYDSNKECLYQV</sequence>
<dbReference type="AlphaFoldDB" id="A0A183CX57"/>
<keyword evidence="1" id="KW-1133">Transmembrane helix</keyword>
<evidence type="ECO:0000256" key="1">
    <source>
        <dbReference type="SAM" id="Phobius"/>
    </source>
</evidence>
<reference evidence="2 3" key="2">
    <citation type="submission" date="2018-11" db="EMBL/GenBank/DDBJ databases">
        <authorList>
            <consortium name="Pathogen Informatics"/>
        </authorList>
    </citation>
    <scope>NUCLEOTIDE SEQUENCE [LARGE SCALE GENOMIC DNA]</scope>
</reference>
<name>A0A183CX57_9BILA</name>
<dbReference type="OrthoDB" id="5859052at2759"/>
<evidence type="ECO:0000313" key="2">
    <source>
        <dbReference type="EMBL" id="VDK29276.1"/>
    </source>
</evidence>
<accession>A0A183CX57</accession>
<dbReference type="EMBL" id="UYRT01001151">
    <property type="protein sequence ID" value="VDK29276.1"/>
    <property type="molecule type" value="Genomic_DNA"/>
</dbReference>
<reference evidence="4" key="1">
    <citation type="submission" date="2016-06" db="UniProtKB">
        <authorList>
            <consortium name="WormBaseParasite"/>
        </authorList>
    </citation>
    <scope>IDENTIFICATION</scope>
</reference>
<dbReference type="Proteomes" id="UP000271098">
    <property type="component" value="Unassembled WGS sequence"/>
</dbReference>
<feature type="transmembrane region" description="Helical" evidence="1">
    <location>
        <begin position="53"/>
        <end position="75"/>
    </location>
</feature>
<dbReference type="WBParaSite" id="GPUH_0000104801-mRNA-1">
    <property type="protein sequence ID" value="GPUH_0000104801-mRNA-1"/>
    <property type="gene ID" value="GPUH_0000104801"/>
</dbReference>
<keyword evidence="1" id="KW-0472">Membrane</keyword>
<proteinExistence type="predicted"/>
<keyword evidence="3" id="KW-1185">Reference proteome</keyword>
<gene>
    <name evidence="2" type="ORF">GPUH_LOCUS1049</name>
</gene>
<organism evidence="4">
    <name type="scientific">Gongylonema pulchrum</name>
    <dbReference type="NCBI Taxonomy" id="637853"/>
    <lineage>
        <taxon>Eukaryota</taxon>
        <taxon>Metazoa</taxon>
        <taxon>Ecdysozoa</taxon>
        <taxon>Nematoda</taxon>
        <taxon>Chromadorea</taxon>
        <taxon>Rhabditida</taxon>
        <taxon>Spirurina</taxon>
        <taxon>Spiruromorpha</taxon>
        <taxon>Spiruroidea</taxon>
        <taxon>Gongylonematidae</taxon>
        <taxon>Gongylonema</taxon>
    </lineage>
</organism>
<evidence type="ECO:0000313" key="4">
    <source>
        <dbReference type="WBParaSite" id="GPUH_0000104801-mRNA-1"/>
    </source>
</evidence>
<keyword evidence="1" id="KW-0812">Transmembrane</keyword>
<feature type="transmembrane region" description="Helical" evidence="1">
    <location>
        <begin position="20"/>
        <end position="46"/>
    </location>
</feature>